<dbReference type="RefSeq" id="WP_035662715.1">
    <property type="nucleotide sequence ID" value="NZ_BAUV01000005.1"/>
</dbReference>
<dbReference type="EMBL" id="BAUV01000005">
    <property type="protein sequence ID" value="GAE33991.1"/>
    <property type="molecule type" value="Genomic_DNA"/>
</dbReference>
<dbReference type="PANTHER" id="PTHR39158">
    <property type="entry name" value="OS08G0560600 PROTEIN"/>
    <property type="match status" value="1"/>
</dbReference>
<evidence type="ECO:0000259" key="1">
    <source>
        <dbReference type="Pfam" id="PF09350"/>
    </source>
</evidence>
<accession>W4QPK5</accession>
<evidence type="ECO:0000313" key="3">
    <source>
        <dbReference type="Proteomes" id="UP000018896"/>
    </source>
</evidence>
<gene>
    <name evidence="2" type="ORF">JCM9157_1021</name>
</gene>
<dbReference type="eggNOG" id="ENOG5032TNY">
    <property type="taxonomic scope" value="Bacteria"/>
</dbReference>
<dbReference type="Proteomes" id="UP000018896">
    <property type="component" value="Unassembled WGS sequence"/>
</dbReference>
<dbReference type="AlphaFoldDB" id="W4QPK5"/>
<comment type="caution">
    <text evidence="2">The sequence shown here is derived from an EMBL/GenBank/DDBJ whole genome shotgun (WGS) entry which is preliminary data.</text>
</comment>
<sequence length="127" mass="14617">MDIIAMIAEDKIKAAIEKGELDNLPGQGKPLVFKDDYPGMSNDMKMAFRMMKNAGFIDDKTAVHKELLNVNDLIRLCDDNRVKTEEEKKASVKEQLFDDVMKKRRGKEELNFGKYAQKIYQKLKSSK</sequence>
<protein>
    <recommendedName>
        <fullName evidence="1">DnaJ homologue subfamily C member 28 conserved domain-containing protein</fullName>
    </recommendedName>
</protein>
<dbReference type="OrthoDB" id="9798476at2"/>
<proteinExistence type="predicted"/>
<dbReference type="InterPro" id="IPR052573">
    <property type="entry name" value="DnaJ_C_subfamily_28"/>
</dbReference>
<feature type="domain" description="DnaJ homologue subfamily C member 28 conserved" evidence="1">
    <location>
        <begin position="7"/>
        <end position="74"/>
    </location>
</feature>
<dbReference type="InterPro" id="IPR018961">
    <property type="entry name" value="DnaJ_homolog_subfam-C_membr-28"/>
</dbReference>
<dbReference type="STRING" id="1236973.JCM9157_1021"/>
<organism evidence="2 3">
    <name type="scientific">Halalkalibacter akibai (strain ATCC 43226 / DSM 21942 / CIP 109018 / JCM 9157 / 1139)</name>
    <name type="common">Bacillus akibai</name>
    <dbReference type="NCBI Taxonomy" id="1236973"/>
    <lineage>
        <taxon>Bacteria</taxon>
        <taxon>Bacillati</taxon>
        <taxon>Bacillota</taxon>
        <taxon>Bacilli</taxon>
        <taxon>Bacillales</taxon>
        <taxon>Bacillaceae</taxon>
        <taxon>Halalkalibacter</taxon>
    </lineage>
</organism>
<reference evidence="2 3" key="1">
    <citation type="journal article" date="2014" name="Genome Announc.">
        <title>Draft Genome Sequences of Three Alkaliphilic Bacillus Strains, Bacillus wakoensis JCM 9140T, Bacillus akibai JCM 9157T, and Bacillus hemicellulosilyticus JCM 9152T.</title>
        <authorList>
            <person name="Yuki M."/>
            <person name="Oshima K."/>
            <person name="Suda W."/>
            <person name="Oshida Y."/>
            <person name="Kitamura K."/>
            <person name="Iida T."/>
            <person name="Hattori M."/>
            <person name="Ohkuma M."/>
        </authorList>
    </citation>
    <scope>NUCLEOTIDE SEQUENCE [LARGE SCALE GENOMIC DNA]</scope>
    <source>
        <strain evidence="2 3">JCM 9157</strain>
    </source>
</reference>
<name>W4QPK5_HALA3</name>
<evidence type="ECO:0000313" key="2">
    <source>
        <dbReference type="EMBL" id="GAE33991.1"/>
    </source>
</evidence>
<dbReference type="PANTHER" id="PTHR39158:SF1">
    <property type="entry name" value="DNAJ HOMOLOG SUBFAMILY C MEMBER 28"/>
    <property type="match status" value="1"/>
</dbReference>
<keyword evidence="3" id="KW-1185">Reference proteome</keyword>
<dbReference type="Pfam" id="PF09350">
    <property type="entry name" value="DJC28_CD"/>
    <property type="match status" value="1"/>
</dbReference>